<reference evidence="2 3" key="1">
    <citation type="submission" date="2018-12" db="EMBL/GenBank/DDBJ databases">
        <authorList>
            <person name="Kim S.-J."/>
            <person name="Jung G.-Y."/>
        </authorList>
    </citation>
    <scope>NUCLEOTIDE SEQUENCE [LARGE SCALE GENOMIC DNA]</scope>
    <source>
        <strain evidence="2 3">03SU3-P</strain>
    </source>
</reference>
<dbReference type="Proteomes" id="UP000268553">
    <property type="component" value="Unassembled WGS sequence"/>
</dbReference>
<evidence type="ECO:0000256" key="1">
    <source>
        <dbReference type="SAM" id="SignalP"/>
    </source>
</evidence>
<dbReference type="AlphaFoldDB" id="A0A426RRV6"/>
<dbReference type="Gene3D" id="3.30.2000.30">
    <property type="match status" value="1"/>
</dbReference>
<feature type="signal peptide" evidence="1">
    <location>
        <begin position="1"/>
        <end position="23"/>
    </location>
</feature>
<evidence type="ECO:0000313" key="2">
    <source>
        <dbReference type="EMBL" id="RRQ51671.1"/>
    </source>
</evidence>
<sequence>MSDAVQAVQAAAVAALSAHPVLAAQLSGIYDGPPPRAAFPYLAVTDGLVSDWSTKTQQGREVRLAFTIWDDGEAATRLADLMGHVDDALRAIPRDVPGWRIASLVFLRSFVVRDPAGPWAGLVEHRVRLLAV</sequence>
<protein>
    <submittedName>
        <fullName evidence="2">DUF3168 domain-containing protein</fullName>
    </submittedName>
</protein>
<evidence type="ECO:0000313" key="3">
    <source>
        <dbReference type="Proteomes" id="UP000268553"/>
    </source>
</evidence>
<proteinExistence type="predicted"/>
<dbReference type="EMBL" id="RWJI01000001">
    <property type="protein sequence ID" value="RRQ51671.1"/>
    <property type="molecule type" value="Genomic_DNA"/>
</dbReference>
<accession>A0A426RRV6</accession>
<comment type="caution">
    <text evidence="2">The sequence shown here is derived from an EMBL/GenBank/DDBJ whole genome shotgun (WGS) entry which is preliminary data.</text>
</comment>
<gene>
    <name evidence="2" type="ORF">D7D48_01875</name>
</gene>
<organism evidence="2 3">
    <name type="scientific">Sphingorhabdus wooponensis</name>
    <dbReference type="NCBI Taxonomy" id="940136"/>
    <lineage>
        <taxon>Bacteria</taxon>
        <taxon>Pseudomonadati</taxon>
        <taxon>Pseudomonadota</taxon>
        <taxon>Alphaproteobacteria</taxon>
        <taxon>Sphingomonadales</taxon>
        <taxon>Sphingomonadaceae</taxon>
        <taxon>Sphingorhabdus</taxon>
    </lineage>
</organism>
<name>A0A426RRV6_9SPHN</name>
<dbReference type="InterPro" id="IPR021508">
    <property type="entry name" value="Gp17-like"/>
</dbReference>
<feature type="chain" id="PRO_5019250899" evidence="1">
    <location>
        <begin position="24"/>
        <end position="132"/>
    </location>
</feature>
<keyword evidence="3" id="KW-1185">Reference proteome</keyword>
<dbReference type="InterPro" id="IPR053745">
    <property type="entry name" value="Viral_Tail_Comp_sf"/>
</dbReference>
<dbReference type="RefSeq" id="WP_125229684.1">
    <property type="nucleotide sequence ID" value="NZ_RWJI01000001.1"/>
</dbReference>
<dbReference type="OrthoDB" id="7450850at2"/>
<keyword evidence="1" id="KW-0732">Signal</keyword>
<dbReference type="Pfam" id="PF11367">
    <property type="entry name" value="Tail_completion_gp17"/>
    <property type="match status" value="1"/>
</dbReference>